<accession>A0A9Q0C5R6</accession>
<proteinExistence type="predicted"/>
<evidence type="ECO:0000256" key="1">
    <source>
        <dbReference type="SAM" id="MobiDB-lite"/>
    </source>
</evidence>
<protein>
    <submittedName>
        <fullName evidence="2">Uncharacterized protein</fullName>
    </submittedName>
</protein>
<keyword evidence="3" id="KW-1185">Reference proteome</keyword>
<gene>
    <name evidence="2" type="ORF">LUZ63_019117</name>
</gene>
<sequence length="117" mass="12560">MGFPQGMFQKKAQFTGRTDCTGVSCEPQPEPGAKLGFDISRVQPTINTTGGWVRPTRAGWALPPDAPLRDDFAAGMGQTVAGPPKMRPVSAGLFNRNSGTIDSREAVKKYGGQFIFK</sequence>
<evidence type="ECO:0000313" key="2">
    <source>
        <dbReference type="EMBL" id="KAJ1687727.1"/>
    </source>
</evidence>
<comment type="caution">
    <text evidence="2">The sequence shown here is derived from an EMBL/GenBank/DDBJ whole genome shotgun (WGS) entry which is preliminary data.</text>
</comment>
<dbReference type="OrthoDB" id="786969at2759"/>
<dbReference type="AlphaFoldDB" id="A0A9Q0C5R6"/>
<name>A0A9Q0C5R6_9POAL</name>
<organism evidence="2 3">
    <name type="scientific">Rhynchospora breviuscula</name>
    <dbReference type="NCBI Taxonomy" id="2022672"/>
    <lineage>
        <taxon>Eukaryota</taxon>
        <taxon>Viridiplantae</taxon>
        <taxon>Streptophyta</taxon>
        <taxon>Embryophyta</taxon>
        <taxon>Tracheophyta</taxon>
        <taxon>Spermatophyta</taxon>
        <taxon>Magnoliopsida</taxon>
        <taxon>Liliopsida</taxon>
        <taxon>Poales</taxon>
        <taxon>Cyperaceae</taxon>
        <taxon>Cyperoideae</taxon>
        <taxon>Rhynchosporeae</taxon>
        <taxon>Rhynchospora</taxon>
    </lineage>
</organism>
<reference evidence="2" key="1">
    <citation type="journal article" date="2022" name="Cell">
        <title>Repeat-based holocentromeres influence genome architecture and karyotype evolution.</title>
        <authorList>
            <person name="Hofstatter P.G."/>
            <person name="Thangavel G."/>
            <person name="Lux T."/>
            <person name="Neumann P."/>
            <person name="Vondrak T."/>
            <person name="Novak P."/>
            <person name="Zhang M."/>
            <person name="Costa L."/>
            <person name="Castellani M."/>
            <person name="Scott A."/>
            <person name="Toegelov H."/>
            <person name="Fuchs J."/>
            <person name="Mata-Sucre Y."/>
            <person name="Dias Y."/>
            <person name="Vanzela A.L.L."/>
            <person name="Huettel B."/>
            <person name="Almeida C.C.S."/>
            <person name="Simkova H."/>
            <person name="Souza G."/>
            <person name="Pedrosa-Harand A."/>
            <person name="Macas J."/>
            <person name="Mayer K.F.X."/>
            <person name="Houben A."/>
            <person name="Marques A."/>
        </authorList>
    </citation>
    <scope>NUCLEOTIDE SEQUENCE</scope>
    <source>
        <strain evidence="2">RhyBre1mFocal</strain>
    </source>
</reference>
<feature type="region of interest" description="Disordered" evidence="1">
    <location>
        <begin position="69"/>
        <end position="97"/>
    </location>
</feature>
<dbReference type="Proteomes" id="UP001151287">
    <property type="component" value="Unassembled WGS sequence"/>
</dbReference>
<dbReference type="EMBL" id="JAMQYH010000005">
    <property type="protein sequence ID" value="KAJ1687727.1"/>
    <property type="molecule type" value="Genomic_DNA"/>
</dbReference>
<evidence type="ECO:0000313" key="3">
    <source>
        <dbReference type="Proteomes" id="UP001151287"/>
    </source>
</evidence>